<evidence type="ECO:0000313" key="2">
    <source>
        <dbReference type="EMBL" id="CAI8009837.1"/>
    </source>
</evidence>
<sequence>MKLCLYIGVAVSLLVTAVLAGPVEDYPVEMDYQDMTSDGQSEMDENYNAFLESFPLGDFESQGDVPTAQDDIPQAMDDAFLMAEPRLPPKSVADLKHQLLNRPKQQETSIQSSCNAKRIKHGATIGLQFKANMGKWLGCAAGHTCYGVTCPRMIFTGADWNNCWGEVFQIYRPLGPGDIRSGDFVALYNSRTGHSRWFSLYLNRAHMVFCPGSLNPTTGFDHLYKWFLCGGEVFRIYAYGKKDGTPLDEEDDIMLYYPLGGTFGRFPSNGAVGVSTCPRGQLPPTCDKFDRCPENLIKVTVK</sequence>
<dbReference type="EMBL" id="CASHTH010000996">
    <property type="protein sequence ID" value="CAI8009837.1"/>
    <property type="molecule type" value="Genomic_DNA"/>
</dbReference>
<comment type="caution">
    <text evidence="2">The sequence shown here is derived from an EMBL/GenBank/DDBJ whole genome shotgun (WGS) entry which is preliminary data.</text>
</comment>
<keyword evidence="1" id="KW-0732">Signal</keyword>
<accession>A0AA35WDY2</accession>
<protein>
    <submittedName>
        <fullName evidence="2">Uncharacterized protein</fullName>
    </submittedName>
</protein>
<evidence type="ECO:0000256" key="1">
    <source>
        <dbReference type="SAM" id="SignalP"/>
    </source>
</evidence>
<feature type="chain" id="PRO_5041269059" evidence="1">
    <location>
        <begin position="21"/>
        <end position="302"/>
    </location>
</feature>
<organism evidence="2 3">
    <name type="scientific">Geodia barretti</name>
    <name type="common">Barrett's horny sponge</name>
    <dbReference type="NCBI Taxonomy" id="519541"/>
    <lineage>
        <taxon>Eukaryota</taxon>
        <taxon>Metazoa</taxon>
        <taxon>Porifera</taxon>
        <taxon>Demospongiae</taxon>
        <taxon>Heteroscleromorpha</taxon>
        <taxon>Tetractinellida</taxon>
        <taxon>Astrophorina</taxon>
        <taxon>Geodiidae</taxon>
        <taxon>Geodia</taxon>
    </lineage>
</organism>
<feature type="signal peptide" evidence="1">
    <location>
        <begin position="1"/>
        <end position="20"/>
    </location>
</feature>
<dbReference type="AlphaFoldDB" id="A0AA35WDY2"/>
<dbReference type="Proteomes" id="UP001174909">
    <property type="component" value="Unassembled WGS sequence"/>
</dbReference>
<evidence type="ECO:0000313" key="3">
    <source>
        <dbReference type="Proteomes" id="UP001174909"/>
    </source>
</evidence>
<gene>
    <name evidence="2" type="ORF">GBAR_LOCUS6563</name>
</gene>
<proteinExistence type="predicted"/>
<name>A0AA35WDY2_GEOBA</name>
<keyword evidence="3" id="KW-1185">Reference proteome</keyword>
<reference evidence="2" key="1">
    <citation type="submission" date="2023-03" db="EMBL/GenBank/DDBJ databases">
        <authorList>
            <person name="Steffen K."/>
            <person name="Cardenas P."/>
        </authorList>
    </citation>
    <scope>NUCLEOTIDE SEQUENCE</scope>
</reference>